<keyword evidence="11" id="KW-0325">Glycoprotein</keyword>
<keyword evidence="7 16" id="KW-0378">Hydrolase</keyword>
<accession>A0A9Q0MQE1</accession>
<feature type="binding site" evidence="14">
    <location>
        <position position="362"/>
    </location>
    <ligand>
        <name>Mg(2+)</name>
        <dbReference type="ChEBI" id="CHEBI:18420"/>
    </ligand>
</feature>
<dbReference type="InterPro" id="IPR017850">
    <property type="entry name" value="Alkaline_phosphatase_core_sf"/>
</dbReference>
<dbReference type="FunFam" id="3.40.720.10:FF:000008">
    <property type="entry name" value="Alkaline phosphatase"/>
    <property type="match status" value="1"/>
</dbReference>
<comment type="caution">
    <text evidence="19">The sequence shown here is derived from an EMBL/GenBank/DDBJ whole genome shotgun (WGS) entry which is preliminary data.</text>
</comment>
<sequence length="1078" mass="119868">MKLRSLIILLVVLMFKCKNISTGTIKSISVESNHKPVSMHPEFRNVLDVKLKRPEELTTNYWLTKGKDFVTKKLSQSTDRKPAKNVILFIGDGMSLATQSAARMYKGGEEESLSFEEFPFVGTVKTYCVDYQVADSACSATAYLSGIKNNYGTIGISGKVPLSDCVDQMDESNHIKSIAKWAMDAGKSAGLVTTTRVTHASPAGVYASIANRNWENNAEVKRDGCDDELIDDIAEQLVHGDVGSRLRVVLGCGIREFLDSTMVDEEGFKGTRSDKKNLIDEWLSTANEGENKRFVWNKTELVNVNAEETDYLMGLFDQSDCRYNLDIYKENIAHKEPTLTEMLDKAIDILSKDENGFFLFVEGGRIDHAHHSTQAHIAMEETLEFDRAISLARNKLSEDDTLIVVSADHSHTMTYAGYGERGANIFGFGGLSDIDQMPYMILTYANGPGSKVHMNSEGRLNLTSMAITDYEFMHPAAVPMGSETHAGDDVGVFASGPWAKLFTGVLEQNLVPIPVNMFRTFFDPEKRQWNGVNTKSDFNPNTSLGNVIMNSLQVYSSKVALICANSGKTTTFDEIYKLTICAAQNLRKLGFVKGQVILFLTNNSVETVPLLFAALYLGCQISSLPTICSKVEFQYFCTIFSPHYIFCDLELQPMLQECSNNIKSKAKYFTFDGQSDTSIAVDTLFHKNASELYLEPTDINGTDDIAFISRSSGTSGMPKGVRLSHAHILDNIRRLSSYIRSSDILLAPASLVGINSIRAIIIGTINGSTRVINVGSFSPERFFQLVERFKVTYVHSNPFAVVQLLNHPDIKTANLNSIKHYVCSGTAASFDTIVKMNNYLKGGKLLHSYGITELVGPISINFNHTRNDCVGQLISGCEAKIVNKNGERLGIGECGEIRIRQPFIFSGYLGDSRDVREFLDSEGFFITGDIARFDENGDLFIIDRKKEMFKCCGYHVTPTEIEHFLNAIDGVKQSFVFPIPHEDYDNVPVALIVRAPNSTCTEISIVEVVSNNFAYYKRLLGGVFFVDEIPMTDTGKIARNLLRQKSEPTLTEMLDKTIDILNKDENGFFLFLEGGRID</sequence>
<evidence type="ECO:0000256" key="9">
    <source>
        <dbReference type="ARBA" id="ARBA00022842"/>
    </source>
</evidence>
<dbReference type="PROSITE" id="PS00123">
    <property type="entry name" value="ALKALINE_PHOSPHATASE"/>
    <property type="match status" value="1"/>
</dbReference>
<keyword evidence="5" id="KW-0336">GPI-anchor</keyword>
<feature type="binding site" evidence="14">
    <location>
        <position position="409"/>
    </location>
    <ligand>
        <name>Zn(2+)</name>
        <dbReference type="ChEBI" id="CHEBI:29105"/>
        <label>2</label>
    </ligand>
</feature>
<gene>
    <name evidence="19" type="primary">Alp-m_5</name>
    <name evidence="19" type="ORF">Bhyg_14665</name>
</gene>
<keyword evidence="8 14" id="KW-0862">Zinc</keyword>
<reference evidence="19" key="1">
    <citation type="submission" date="2022-07" db="EMBL/GenBank/DDBJ databases">
        <authorList>
            <person name="Trinca V."/>
            <person name="Uliana J.V.C."/>
            <person name="Torres T.T."/>
            <person name="Ward R.J."/>
            <person name="Monesi N."/>
        </authorList>
    </citation>
    <scope>NUCLEOTIDE SEQUENCE</scope>
    <source>
        <strain evidence="19">HSMRA1968</strain>
        <tissue evidence="19">Whole embryos</tissue>
    </source>
</reference>
<feature type="binding site" evidence="14">
    <location>
        <position position="92"/>
    </location>
    <ligand>
        <name>Zn(2+)</name>
        <dbReference type="ChEBI" id="CHEBI:29105"/>
        <label>2</label>
    </ligand>
</feature>
<feature type="binding site" evidence="14">
    <location>
        <position position="371"/>
    </location>
    <ligand>
        <name>Zn(2+)</name>
        <dbReference type="ChEBI" id="CHEBI:29105"/>
        <label>2</label>
    </ligand>
</feature>
<dbReference type="GO" id="GO:0046872">
    <property type="term" value="F:metal ion binding"/>
    <property type="evidence" value="ECO:0007669"/>
    <property type="project" value="UniProtKB-KW"/>
</dbReference>
<comment type="subcellular location">
    <subcellularLocation>
        <location evidence="1">Cell membrane</location>
        <topology evidence="1">Lipid-anchor</topology>
        <topology evidence="1">GPI-anchor</topology>
    </subcellularLocation>
</comment>
<protein>
    <recommendedName>
        <fullName evidence="3 16">Alkaline phosphatase</fullName>
        <ecNumber evidence="3 16">3.1.3.1</ecNumber>
    </recommendedName>
</protein>
<evidence type="ECO:0000256" key="11">
    <source>
        <dbReference type="ARBA" id="ARBA00023180"/>
    </source>
</evidence>
<dbReference type="Pfam" id="PF00245">
    <property type="entry name" value="Alk_phosphatase"/>
    <property type="match status" value="2"/>
</dbReference>
<dbReference type="SMART" id="SM00098">
    <property type="entry name" value="alkPPc"/>
    <property type="match status" value="1"/>
</dbReference>
<dbReference type="Pfam" id="PF00501">
    <property type="entry name" value="AMP-binding"/>
    <property type="match status" value="1"/>
</dbReference>
<keyword evidence="17" id="KW-0732">Signal</keyword>
<comment type="cofactor">
    <cofactor evidence="14">
        <name>Zn(2+)</name>
        <dbReference type="ChEBI" id="CHEBI:29105"/>
    </cofactor>
    <text evidence="14">Binds 2 Zn(2+) ions.</text>
</comment>
<dbReference type="GO" id="GO:0005886">
    <property type="term" value="C:plasma membrane"/>
    <property type="evidence" value="ECO:0007669"/>
    <property type="project" value="UniProtKB-SubCell"/>
</dbReference>
<feature type="binding site" evidence="14">
    <location>
        <position position="201"/>
    </location>
    <ligand>
        <name>Mg(2+)</name>
        <dbReference type="ChEBI" id="CHEBI:18420"/>
    </ligand>
</feature>
<keyword evidence="6 14" id="KW-0479">Metal-binding</keyword>
<comment type="catalytic activity">
    <reaction evidence="16">
        <text>a phosphate monoester + H2O = an alcohol + phosphate</text>
        <dbReference type="Rhea" id="RHEA:15017"/>
        <dbReference type="ChEBI" id="CHEBI:15377"/>
        <dbReference type="ChEBI" id="CHEBI:30879"/>
        <dbReference type="ChEBI" id="CHEBI:43474"/>
        <dbReference type="ChEBI" id="CHEBI:67140"/>
        <dbReference type="EC" id="3.1.3.1"/>
    </reaction>
</comment>
<name>A0A9Q0MQE1_9DIPT</name>
<evidence type="ECO:0000313" key="19">
    <source>
        <dbReference type="EMBL" id="KAJ6636078.1"/>
    </source>
</evidence>
<dbReference type="OrthoDB" id="10253869at2759"/>
<dbReference type="PANTHER" id="PTHR11596">
    <property type="entry name" value="ALKALINE PHOSPHATASE"/>
    <property type="match status" value="1"/>
</dbReference>
<evidence type="ECO:0000256" key="6">
    <source>
        <dbReference type="ARBA" id="ARBA00022723"/>
    </source>
</evidence>
<feature type="chain" id="PRO_5040261605" description="Alkaline phosphatase" evidence="17">
    <location>
        <begin position="23"/>
        <end position="1078"/>
    </location>
</feature>
<dbReference type="SUPFAM" id="SSF56801">
    <property type="entry name" value="Acetyl-CoA synthetase-like"/>
    <property type="match status" value="1"/>
</dbReference>
<comment type="similarity">
    <text evidence="2 15">Belongs to the alkaline phosphatase family.</text>
</comment>
<feature type="binding site" evidence="14">
    <location>
        <position position="485"/>
    </location>
    <ligand>
        <name>Zn(2+)</name>
        <dbReference type="ChEBI" id="CHEBI:29105"/>
        <label>2</label>
    </ligand>
</feature>
<evidence type="ECO:0000256" key="3">
    <source>
        <dbReference type="ARBA" id="ARBA00012647"/>
    </source>
</evidence>
<dbReference type="GO" id="GO:0098552">
    <property type="term" value="C:side of membrane"/>
    <property type="evidence" value="ECO:0007669"/>
    <property type="project" value="UniProtKB-KW"/>
</dbReference>
<evidence type="ECO:0000256" key="5">
    <source>
        <dbReference type="ARBA" id="ARBA00022622"/>
    </source>
</evidence>
<dbReference type="PROSITE" id="PS00455">
    <property type="entry name" value="AMP_BINDING"/>
    <property type="match status" value="1"/>
</dbReference>
<evidence type="ECO:0000313" key="20">
    <source>
        <dbReference type="Proteomes" id="UP001151699"/>
    </source>
</evidence>
<keyword evidence="12" id="KW-0449">Lipoprotein</keyword>
<keyword evidence="4" id="KW-1003">Cell membrane</keyword>
<dbReference type="InterPro" id="IPR000873">
    <property type="entry name" value="AMP-dep_synth/lig_dom"/>
</dbReference>
<dbReference type="GO" id="GO:0004035">
    <property type="term" value="F:alkaline phosphatase activity"/>
    <property type="evidence" value="ECO:0007669"/>
    <property type="project" value="UniProtKB-EC"/>
</dbReference>
<feature type="active site" description="Phosphoserine intermediate" evidence="13">
    <location>
        <position position="136"/>
    </location>
</feature>
<comment type="cofactor">
    <cofactor evidence="14">
        <name>Mg(2+)</name>
        <dbReference type="ChEBI" id="CHEBI:18420"/>
    </cofactor>
    <text evidence="14">Binds 1 Mg(2+) ion.</text>
</comment>
<dbReference type="AlphaFoldDB" id="A0A9Q0MQE1"/>
<evidence type="ECO:0000256" key="2">
    <source>
        <dbReference type="ARBA" id="ARBA00005984"/>
    </source>
</evidence>
<proteinExistence type="inferred from homology"/>
<dbReference type="EMBL" id="WJQU01000004">
    <property type="protein sequence ID" value="KAJ6636078.1"/>
    <property type="molecule type" value="Genomic_DNA"/>
</dbReference>
<evidence type="ECO:0000256" key="15">
    <source>
        <dbReference type="RuleBase" id="RU003946"/>
    </source>
</evidence>
<dbReference type="InterPro" id="IPR020845">
    <property type="entry name" value="AMP-binding_CS"/>
</dbReference>
<dbReference type="Proteomes" id="UP001151699">
    <property type="component" value="Chromosome C"/>
</dbReference>
<dbReference type="EC" id="3.1.3.1" evidence="3 16"/>
<dbReference type="PRINTS" id="PR00113">
    <property type="entry name" value="ALKPHPHTASE"/>
</dbReference>
<dbReference type="PANTHER" id="PTHR11596:SF85">
    <property type="entry name" value="ALKALINE PHOSPHATASE-RELATED"/>
    <property type="match status" value="1"/>
</dbReference>
<evidence type="ECO:0000256" key="17">
    <source>
        <dbReference type="SAM" id="SignalP"/>
    </source>
</evidence>
<dbReference type="Gene3D" id="3.40.50.12780">
    <property type="entry name" value="N-terminal domain of ligase-like"/>
    <property type="match status" value="1"/>
</dbReference>
<dbReference type="SUPFAM" id="SSF53649">
    <property type="entry name" value="Alkaline phosphatase-like"/>
    <property type="match status" value="2"/>
</dbReference>
<dbReference type="InterPro" id="IPR018299">
    <property type="entry name" value="Alkaline_phosphatase_AS"/>
</dbReference>
<evidence type="ECO:0000259" key="18">
    <source>
        <dbReference type="Pfam" id="PF00501"/>
    </source>
</evidence>
<evidence type="ECO:0000256" key="1">
    <source>
        <dbReference type="ARBA" id="ARBA00004609"/>
    </source>
</evidence>
<evidence type="ECO:0000256" key="13">
    <source>
        <dbReference type="PIRSR" id="PIRSR601952-1"/>
    </source>
</evidence>
<feature type="signal peptide" evidence="17">
    <location>
        <begin position="1"/>
        <end position="22"/>
    </location>
</feature>
<feature type="binding site" evidence="14">
    <location>
        <position position="367"/>
    </location>
    <ligand>
        <name>Zn(2+)</name>
        <dbReference type="ChEBI" id="CHEBI:29105"/>
        <label>2</label>
    </ligand>
</feature>
<evidence type="ECO:0000256" key="8">
    <source>
        <dbReference type="ARBA" id="ARBA00022833"/>
    </source>
</evidence>
<dbReference type="InterPro" id="IPR042099">
    <property type="entry name" value="ANL_N_sf"/>
</dbReference>
<dbReference type="CDD" id="cd16012">
    <property type="entry name" value="ALP"/>
    <property type="match status" value="1"/>
</dbReference>
<evidence type="ECO:0000256" key="16">
    <source>
        <dbReference type="RuleBase" id="RU003947"/>
    </source>
</evidence>
<evidence type="ECO:0000256" key="14">
    <source>
        <dbReference type="PIRSR" id="PIRSR601952-2"/>
    </source>
</evidence>
<feature type="binding site" evidence="14">
    <location>
        <position position="92"/>
    </location>
    <ligand>
        <name>Mg(2+)</name>
        <dbReference type="ChEBI" id="CHEBI:18420"/>
    </ligand>
</feature>
<dbReference type="Gene3D" id="3.30.300.30">
    <property type="match status" value="1"/>
</dbReference>
<dbReference type="InterPro" id="IPR001952">
    <property type="entry name" value="Alkaline_phosphatase"/>
</dbReference>
<feature type="domain" description="AMP-dependent synthetase/ligase" evidence="18">
    <location>
        <begin position="553"/>
        <end position="909"/>
    </location>
</feature>
<feature type="binding site" evidence="14">
    <location>
        <position position="408"/>
    </location>
    <ligand>
        <name>Zn(2+)</name>
        <dbReference type="ChEBI" id="CHEBI:29105"/>
        <label>2</label>
    </ligand>
</feature>
<evidence type="ECO:0000256" key="4">
    <source>
        <dbReference type="ARBA" id="ARBA00022475"/>
    </source>
</evidence>
<feature type="binding site" evidence="14">
    <location>
        <position position="199"/>
    </location>
    <ligand>
        <name>Mg(2+)</name>
        <dbReference type="ChEBI" id="CHEBI:18420"/>
    </ligand>
</feature>
<organism evidence="19 20">
    <name type="scientific">Pseudolycoriella hygida</name>
    <dbReference type="NCBI Taxonomy" id="35572"/>
    <lineage>
        <taxon>Eukaryota</taxon>
        <taxon>Metazoa</taxon>
        <taxon>Ecdysozoa</taxon>
        <taxon>Arthropoda</taxon>
        <taxon>Hexapoda</taxon>
        <taxon>Insecta</taxon>
        <taxon>Pterygota</taxon>
        <taxon>Neoptera</taxon>
        <taxon>Endopterygota</taxon>
        <taxon>Diptera</taxon>
        <taxon>Nematocera</taxon>
        <taxon>Sciaroidea</taxon>
        <taxon>Sciaridae</taxon>
        <taxon>Pseudolycoriella</taxon>
    </lineage>
</organism>
<feature type="non-terminal residue" evidence="19">
    <location>
        <position position="1078"/>
    </location>
</feature>
<keyword evidence="10" id="KW-0472">Membrane</keyword>
<evidence type="ECO:0000256" key="10">
    <source>
        <dbReference type="ARBA" id="ARBA00023136"/>
    </source>
</evidence>
<dbReference type="FunFam" id="3.40.50.12780:FF:000025">
    <property type="entry name" value="luciferin 4-monooxygenase"/>
    <property type="match status" value="1"/>
</dbReference>
<dbReference type="Gene3D" id="3.40.720.10">
    <property type="entry name" value="Alkaline Phosphatase, subunit A"/>
    <property type="match status" value="1"/>
</dbReference>
<keyword evidence="9 14" id="KW-0460">Magnesium</keyword>
<keyword evidence="20" id="KW-1185">Reference proteome</keyword>
<evidence type="ECO:0000256" key="12">
    <source>
        <dbReference type="ARBA" id="ARBA00023288"/>
    </source>
</evidence>
<evidence type="ECO:0000256" key="7">
    <source>
        <dbReference type="ARBA" id="ARBA00022801"/>
    </source>
</evidence>
<dbReference type="InterPro" id="IPR045851">
    <property type="entry name" value="AMP-bd_C_sf"/>
</dbReference>